<evidence type="ECO:0000313" key="4">
    <source>
        <dbReference type="Proteomes" id="UP000824014"/>
    </source>
</evidence>
<reference evidence="3" key="1">
    <citation type="journal article" date="2021" name="PeerJ">
        <title>Extensive microbial diversity within the chicken gut microbiome revealed by metagenomics and culture.</title>
        <authorList>
            <person name="Gilroy R."/>
            <person name="Ravi A."/>
            <person name="Getino M."/>
            <person name="Pursley I."/>
            <person name="Horton D.L."/>
            <person name="Alikhan N.F."/>
            <person name="Baker D."/>
            <person name="Gharbi K."/>
            <person name="Hall N."/>
            <person name="Watson M."/>
            <person name="Adriaenssens E.M."/>
            <person name="Foster-Nyarko E."/>
            <person name="Jarju S."/>
            <person name="Secka A."/>
            <person name="Antonio M."/>
            <person name="Oren A."/>
            <person name="Chaudhuri R.R."/>
            <person name="La Ragione R."/>
            <person name="Hildebrand F."/>
            <person name="Pallen M.J."/>
        </authorList>
    </citation>
    <scope>NUCLEOTIDE SEQUENCE</scope>
    <source>
        <strain evidence="3">ChiHjej11B10-19426</strain>
    </source>
</reference>
<dbReference type="CDD" id="cd13121">
    <property type="entry name" value="BF2867_like_C"/>
    <property type="match status" value="1"/>
</dbReference>
<dbReference type="Proteomes" id="UP000824014">
    <property type="component" value="Unassembled WGS sequence"/>
</dbReference>
<proteinExistence type="predicted"/>
<sequence length="763" mass="83887">MKTKRIIHTILAAAAVLGLAACTKQEPAPSPAPPSDPTPDDPTATETLVTVRMADYETAGLTDAETIDWNDLQACLFEEGHLRAVYNAPTTDGEARTFRIASEGGTLYLLTEASRLADLEGLCEAGIAEEEWLRLTAGTEKGLPVRFASGQVTLTGQERAEATMTRACARLDLRLRTIGNASVTELTLEGVARETPLFGPAETSAVGTVALPLAAPVTDDTAGVAYLYPQQTAGAVLRVEVTISGKSYTLESELPAPVRRNCIYVVTVSKEEADQDALLTVEAWEKGDDTDLYPDWDGRIVIDPERSELPLGTIVSADGTQITLPHGRTDFRLALACNDELEAMPATGNHLTIEAEATARSLDGTNCFRIRKPLFAPGMAAEESVLQFRRKGLANLYPEDRITVYLAANPVGLEGDMTFDATTYAFDFGRYIDNELGRFTVPADKRVTVEFAADEDPWIRISPLDGNASVCRVVAGWKPNDPTANGRRQSATLVVSNTDGSDREEYTVTRRNYGLPVTWFHGVWWCKYNARGNSRNFEDQILSSADPAAEAGQTVLDYLRDCSPEAFYDLWGWAYQGDSGIGMRVVDNNGTLVMDGFTTSVSAHINKLAPDALSPDGYELPSMEEFNRMFDATDYVWIMWSGSHALRNPWEGHSTVKREQRRRNDIRVGSVQTTDLLYTAMWSPDFPEYEAVTWYGPGAQWDAAGIKHAGHYNNMLFAVWSPEGSGWYMAGNMSALYLQKNGAGNKDTRILRFKKSPVEYIYE</sequence>
<evidence type="ECO:0000256" key="2">
    <source>
        <dbReference type="SAM" id="SignalP"/>
    </source>
</evidence>
<feature type="signal peptide" evidence="2">
    <location>
        <begin position="1"/>
        <end position="20"/>
    </location>
</feature>
<evidence type="ECO:0000256" key="1">
    <source>
        <dbReference type="SAM" id="MobiDB-lite"/>
    </source>
</evidence>
<comment type="caution">
    <text evidence="3">The sequence shown here is derived from an EMBL/GenBank/DDBJ whole genome shotgun (WGS) entry which is preliminary data.</text>
</comment>
<dbReference type="EMBL" id="DXCC01000011">
    <property type="protein sequence ID" value="HIZ15031.1"/>
    <property type="molecule type" value="Genomic_DNA"/>
</dbReference>
<name>A0A9D2IL99_9BACT</name>
<keyword evidence="2" id="KW-0732">Signal</keyword>
<feature type="chain" id="PRO_5039697413" evidence="2">
    <location>
        <begin position="21"/>
        <end position="763"/>
    </location>
</feature>
<organism evidence="3 4">
    <name type="scientific">Candidatus Tidjanibacter faecipullorum</name>
    <dbReference type="NCBI Taxonomy" id="2838766"/>
    <lineage>
        <taxon>Bacteria</taxon>
        <taxon>Pseudomonadati</taxon>
        <taxon>Bacteroidota</taxon>
        <taxon>Bacteroidia</taxon>
        <taxon>Bacteroidales</taxon>
        <taxon>Rikenellaceae</taxon>
        <taxon>Tidjanibacter</taxon>
    </lineage>
</organism>
<dbReference type="PROSITE" id="PS51257">
    <property type="entry name" value="PROKAR_LIPOPROTEIN"/>
    <property type="match status" value="1"/>
</dbReference>
<evidence type="ECO:0000313" key="3">
    <source>
        <dbReference type="EMBL" id="HIZ15031.1"/>
    </source>
</evidence>
<feature type="compositionally biased region" description="Pro residues" evidence="1">
    <location>
        <begin position="28"/>
        <end position="37"/>
    </location>
</feature>
<gene>
    <name evidence="3" type="ORF">H9816_03860</name>
</gene>
<protein>
    <submittedName>
        <fullName evidence="3">Uncharacterized protein</fullName>
    </submittedName>
</protein>
<dbReference type="AlphaFoldDB" id="A0A9D2IL99"/>
<reference evidence="3" key="2">
    <citation type="submission" date="2021-04" db="EMBL/GenBank/DDBJ databases">
        <authorList>
            <person name="Gilroy R."/>
        </authorList>
    </citation>
    <scope>NUCLEOTIDE SEQUENCE</scope>
    <source>
        <strain evidence="3">ChiHjej11B10-19426</strain>
    </source>
</reference>
<accession>A0A9D2IL99</accession>
<feature type="region of interest" description="Disordered" evidence="1">
    <location>
        <begin position="24"/>
        <end position="44"/>
    </location>
</feature>